<evidence type="ECO:0000313" key="2">
    <source>
        <dbReference type="EMBL" id="MBK0394791.1"/>
    </source>
</evidence>
<comment type="caution">
    <text evidence="2">The sequence shown here is derived from an EMBL/GenBank/DDBJ whole genome shotgun (WGS) entry which is preliminary data.</text>
</comment>
<dbReference type="GO" id="GO:1990189">
    <property type="term" value="F:protein N-terminal-serine acetyltransferase activity"/>
    <property type="evidence" value="ECO:0007669"/>
    <property type="project" value="TreeGrafter"/>
</dbReference>
<name>A0A934Q542_9BURK</name>
<dbReference type="GO" id="GO:0005737">
    <property type="term" value="C:cytoplasm"/>
    <property type="evidence" value="ECO:0007669"/>
    <property type="project" value="TreeGrafter"/>
</dbReference>
<reference evidence="2" key="1">
    <citation type="submission" date="2020-12" db="EMBL/GenBank/DDBJ databases">
        <title>Ramlibacter sp. nov., isolated from a freshwater alga, Cryptomonas.</title>
        <authorList>
            <person name="Kim H.M."/>
            <person name="Jeon C.O."/>
        </authorList>
    </citation>
    <scope>NUCLEOTIDE SEQUENCE</scope>
    <source>
        <strain evidence="2">CrO1</strain>
    </source>
</reference>
<dbReference type="GO" id="GO:0008999">
    <property type="term" value="F:protein-N-terminal-alanine acetyltransferase activity"/>
    <property type="evidence" value="ECO:0007669"/>
    <property type="project" value="TreeGrafter"/>
</dbReference>
<protein>
    <submittedName>
        <fullName evidence="2">GNAT family N-acetyltransferase</fullName>
    </submittedName>
</protein>
<dbReference type="EMBL" id="JAEDAO010000001">
    <property type="protein sequence ID" value="MBK0394791.1"/>
    <property type="molecule type" value="Genomic_DNA"/>
</dbReference>
<organism evidence="2 3">
    <name type="scientific">Ramlibacter algicola</name>
    <dbReference type="NCBI Taxonomy" id="2795217"/>
    <lineage>
        <taxon>Bacteria</taxon>
        <taxon>Pseudomonadati</taxon>
        <taxon>Pseudomonadota</taxon>
        <taxon>Betaproteobacteria</taxon>
        <taxon>Burkholderiales</taxon>
        <taxon>Comamonadaceae</taxon>
        <taxon>Ramlibacter</taxon>
    </lineage>
</organism>
<gene>
    <name evidence="2" type="ORF">I8E28_19460</name>
</gene>
<proteinExistence type="predicted"/>
<dbReference type="InterPro" id="IPR051908">
    <property type="entry name" value="Ribosomal_N-acetyltransferase"/>
</dbReference>
<dbReference type="Pfam" id="PF13302">
    <property type="entry name" value="Acetyltransf_3"/>
    <property type="match status" value="1"/>
</dbReference>
<dbReference type="InterPro" id="IPR000182">
    <property type="entry name" value="GNAT_dom"/>
</dbReference>
<keyword evidence="3" id="KW-1185">Reference proteome</keyword>
<dbReference type="PANTHER" id="PTHR43441:SF11">
    <property type="entry name" value="RIBOSOMAL-PROTEIN-SERINE ACETYLTRANSFERASE"/>
    <property type="match status" value="1"/>
</dbReference>
<evidence type="ECO:0000259" key="1">
    <source>
        <dbReference type="PROSITE" id="PS51186"/>
    </source>
</evidence>
<dbReference type="Proteomes" id="UP000617041">
    <property type="component" value="Unassembled WGS sequence"/>
</dbReference>
<dbReference type="RefSeq" id="WP_200789877.1">
    <property type="nucleotide sequence ID" value="NZ_JAEDAO010000001.1"/>
</dbReference>
<feature type="domain" description="N-acetyltransferase" evidence="1">
    <location>
        <begin position="14"/>
        <end position="179"/>
    </location>
</feature>
<accession>A0A934Q542</accession>
<dbReference type="AlphaFoldDB" id="A0A934Q542"/>
<dbReference type="PROSITE" id="PS51186">
    <property type="entry name" value="GNAT"/>
    <property type="match status" value="1"/>
</dbReference>
<dbReference type="InterPro" id="IPR016181">
    <property type="entry name" value="Acyl_CoA_acyltransferase"/>
</dbReference>
<sequence>MPAFDQLVLTTPRLRLRALGDGDAAALMVIRGDPEVVRFLSAPAWTSIDKAREKIARDVEAMRKGDYVQLGIERVEDGRVVGDCCLFKLMAGQRRAEIGYSLRRDAWGHGYAHEATGALIAWGFGELGLHRIEADIDPRNTASARVLERHGFQREGLLRERWIVNGELSDTAFYGLLAPEWPARRVPNA</sequence>
<dbReference type="SUPFAM" id="SSF55729">
    <property type="entry name" value="Acyl-CoA N-acyltransferases (Nat)"/>
    <property type="match status" value="1"/>
</dbReference>
<evidence type="ECO:0000313" key="3">
    <source>
        <dbReference type="Proteomes" id="UP000617041"/>
    </source>
</evidence>
<dbReference type="PANTHER" id="PTHR43441">
    <property type="entry name" value="RIBOSOMAL-PROTEIN-SERINE ACETYLTRANSFERASE"/>
    <property type="match status" value="1"/>
</dbReference>
<dbReference type="Gene3D" id="3.40.630.30">
    <property type="match status" value="1"/>
</dbReference>